<name>A0A101M5I8_PICGL</name>
<reference evidence="1" key="1">
    <citation type="journal article" date="2015" name="Genome Biol. Evol.">
        <title>Organellar Genomes of White Spruce (Picea glauca): Assembly and Annotation.</title>
        <authorList>
            <person name="Jackman S.D."/>
            <person name="Warren R.L."/>
            <person name="Gibb E.A."/>
            <person name="Vandervalk B.P."/>
            <person name="Mohamadi H."/>
            <person name="Chu J."/>
            <person name="Raymond A."/>
            <person name="Pleasance S."/>
            <person name="Coope R."/>
            <person name="Wildung M.R."/>
            <person name="Ritland C.E."/>
            <person name="Bousquet J."/>
            <person name="Jones S.J."/>
            <person name="Bohlmann J."/>
            <person name="Birol I."/>
        </authorList>
    </citation>
    <scope>NUCLEOTIDE SEQUENCE [LARGE SCALE GENOMIC DNA]</scope>
    <source>
        <tissue evidence="1">Flushing bud</tissue>
    </source>
</reference>
<accession>A0A101M5I8</accession>
<organism evidence="1">
    <name type="scientific">Picea glauca</name>
    <name type="common">White spruce</name>
    <name type="synonym">Pinus glauca</name>
    <dbReference type="NCBI Taxonomy" id="3330"/>
    <lineage>
        <taxon>Eukaryota</taxon>
        <taxon>Viridiplantae</taxon>
        <taxon>Streptophyta</taxon>
        <taxon>Embryophyta</taxon>
        <taxon>Tracheophyta</taxon>
        <taxon>Spermatophyta</taxon>
        <taxon>Pinopsida</taxon>
        <taxon>Pinidae</taxon>
        <taxon>Conifers I</taxon>
        <taxon>Pinales</taxon>
        <taxon>Pinaceae</taxon>
        <taxon>Picea</taxon>
    </lineage>
</organism>
<dbReference type="AlphaFoldDB" id="A0A101M5I8"/>
<dbReference type="EMBL" id="LKAM01000001">
    <property type="protein sequence ID" value="KUM51272.1"/>
    <property type="molecule type" value="Genomic_DNA"/>
</dbReference>
<comment type="caution">
    <text evidence="1">The sequence shown here is derived from an EMBL/GenBank/DDBJ whole genome shotgun (WGS) entry which is preliminary data.</text>
</comment>
<geneLocation type="mitochondrion" evidence="1"/>
<evidence type="ECO:0000313" key="1">
    <source>
        <dbReference type="EMBL" id="KUM51272.1"/>
    </source>
</evidence>
<proteinExistence type="predicted"/>
<protein>
    <submittedName>
        <fullName evidence="1">Uncharacterized protein</fullName>
    </submittedName>
</protein>
<gene>
    <name evidence="1" type="ORF">ABT39_MTgene1119</name>
</gene>
<sequence length="95" mass="11119">MLFVPPWFDARNAKGIRRFTSALSMLCIPLDPTILQSQLVLLVLNHSCYAERNHIIEFMRSSPYPRYEDSSLLAIHDDYSVIKRDRHIVLYNDIP</sequence>
<keyword evidence="1" id="KW-0496">Mitochondrion</keyword>